<protein>
    <recommendedName>
        <fullName evidence="2">Endonuclease/exonuclease/phosphatase domain-containing protein</fullName>
    </recommendedName>
</protein>
<dbReference type="SUPFAM" id="SSF56219">
    <property type="entry name" value="DNase I-like"/>
    <property type="match status" value="1"/>
</dbReference>
<dbReference type="PANTHER" id="PTHR19446">
    <property type="entry name" value="REVERSE TRANSCRIPTASES"/>
    <property type="match status" value="1"/>
</dbReference>
<dbReference type="Gene3D" id="3.60.10.10">
    <property type="entry name" value="Endonuclease/exonuclease/phosphatase"/>
    <property type="match status" value="1"/>
</dbReference>
<name>A0A2D4M1Y7_9SAUR</name>
<evidence type="ECO:0008006" key="2">
    <source>
        <dbReference type="Google" id="ProtNLM"/>
    </source>
</evidence>
<dbReference type="InterPro" id="IPR036691">
    <property type="entry name" value="Endo/exonu/phosph_ase_sf"/>
</dbReference>
<sequence>MNLKDAWRELNTPKSQFIFFSNPHQSWSRIDMIWMDSELLEKTEAVEILPNTWADHNPIKLTWRGKKKLCRWTFNKSILRDKEYTQMINKELKIFLEINTNEYTTTQNLWDTTKAYVRGLTIAYVAKKNRDRKNQQIVRKRKLEKLEIYLQKDPRNELVKKQLNLAKHEINLSLQEEMARKLKLAKQYYFENANKPGSPTN</sequence>
<accession>A0A2D4M1Y7</accession>
<reference evidence="1" key="1">
    <citation type="submission" date="2017-07" db="EMBL/GenBank/DDBJ databases">
        <authorList>
            <person name="Mikheyev A."/>
            <person name="Grau M."/>
        </authorList>
    </citation>
    <scope>NUCLEOTIDE SEQUENCE</scope>
    <source>
        <tissue evidence="1">Venom_gland</tissue>
    </source>
</reference>
<reference evidence="1" key="2">
    <citation type="submission" date="2017-11" db="EMBL/GenBank/DDBJ databases">
        <title>Coralsnake Venomics: Analyses of Venom Gland Transcriptomes and Proteomes of Six Brazilian Taxa.</title>
        <authorList>
            <person name="Aird S.D."/>
            <person name="Jorge da Silva N."/>
            <person name="Qiu L."/>
            <person name="Villar-Briones A."/>
            <person name="Aparecida-Saddi V."/>
            <person name="Campos-Telles M.P."/>
            <person name="Grau M."/>
            <person name="Mikheyev A.S."/>
        </authorList>
    </citation>
    <scope>NUCLEOTIDE SEQUENCE</scope>
    <source>
        <tissue evidence="1">Venom_gland</tissue>
    </source>
</reference>
<evidence type="ECO:0000313" key="1">
    <source>
        <dbReference type="EMBL" id="LAB27335.1"/>
    </source>
</evidence>
<organism evidence="1">
    <name type="scientific">Micrurus spixii</name>
    <name type="common">Amazon coral snake</name>
    <dbReference type="NCBI Taxonomy" id="129469"/>
    <lineage>
        <taxon>Eukaryota</taxon>
        <taxon>Metazoa</taxon>
        <taxon>Chordata</taxon>
        <taxon>Craniata</taxon>
        <taxon>Vertebrata</taxon>
        <taxon>Euteleostomi</taxon>
        <taxon>Lepidosauria</taxon>
        <taxon>Squamata</taxon>
        <taxon>Bifurcata</taxon>
        <taxon>Unidentata</taxon>
        <taxon>Episquamata</taxon>
        <taxon>Toxicofera</taxon>
        <taxon>Serpentes</taxon>
        <taxon>Colubroidea</taxon>
        <taxon>Elapidae</taxon>
        <taxon>Elapinae</taxon>
        <taxon>Micrurus</taxon>
    </lineage>
</organism>
<dbReference type="EMBL" id="IACM01062227">
    <property type="protein sequence ID" value="LAB27335.1"/>
    <property type="molecule type" value="Transcribed_RNA"/>
</dbReference>
<dbReference type="AlphaFoldDB" id="A0A2D4M1Y7"/>
<proteinExistence type="predicted"/>